<feature type="transmembrane region" description="Helical" evidence="6">
    <location>
        <begin position="84"/>
        <end position="102"/>
    </location>
</feature>
<dbReference type="GO" id="GO:0005886">
    <property type="term" value="C:plasma membrane"/>
    <property type="evidence" value="ECO:0007669"/>
    <property type="project" value="UniProtKB-SubCell"/>
</dbReference>
<evidence type="ECO:0000313" key="8">
    <source>
        <dbReference type="EMBL" id="AXF78869.1"/>
    </source>
</evidence>
<feature type="transmembrane region" description="Helical" evidence="6">
    <location>
        <begin position="280"/>
        <end position="298"/>
    </location>
</feature>
<protein>
    <submittedName>
        <fullName evidence="8">MFS transporter</fullName>
    </submittedName>
</protein>
<sequence length="393" mass="41139">MKFQTSSGTLLKTTDNLAITILSLAAFVIVTTEFVIIGLMPTMAVDLGISIPVAGQLVTAFAVTVVFAGPPLTAYFARFEKRALFTWILIAFSVSNAAVALAPGYWTILAARLIPAALLPVFWGIGSDVDGKIASADKAGKAISQVYLGVTGALLFGLPLGTLLGDAAGWRGTFWFLAVLSGAMAFLLKAVMPLIPGENNVSVMTQVRMLNNRYFIANLFLSLTVFTAMFGAYTYLADMLQSYAGIKGAYVGWWLMGFGTVGLIGNYLAGRFVDTHPDAAGVISCVMLGTGAAVSIFLANSPTFFIVALVLWGIAHTALFPLGQIRVIKAARGGKALAGTLNISACNSGIALGAILGGWAIDFGGISAAITGASLLMFLCAAAYPFIRRLDVC</sequence>
<feature type="transmembrane region" description="Helical" evidence="6">
    <location>
        <begin position="21"/>
        <end position="41"/>
    </location>
</feature>
<gene>
    <name evidence="8" type="ORF">AV903_19730</name>
</gene>
<dbReference type="InterPro" id="IPR036259">
    <property type="entry name" value="MFS_trans_sf"/>
</dbReference>
<dbReference type="PROSITE" id="PS50850">
    <property type="entry name" value="MFS"/>
    <property type="match status" value="1"/>
</dbReference>
<evidence type="ECO:0000256" key="3">
    <source>
        <dbReference type="ARBA" id="ARBA00022692"/>
    </source>
</evidence>
<proteinExistence type="predicted"/>
<comment type="subcellular location">
    <subcellularLocation>
        <location evidence="1">Cell membrane</location>
        <topology evidence="1">Multi-pass membrane protein</topology>
    </subcellularLocation>
</comment>
<dbReference type="EMBL" id="CP013970">
    <property type="protein sequence ID" value="AXF78869.1"/>
    <property type="molecule type" value="Genomic_DNA"/>
</dbReference>
<evidence type="ECO:0000256" key="4">
    <source>
        <dbReference type="ARBA" id="ARBA00022989"/>
    </source>
</evidence>
<organism evidence="8 9">
    <name type="scientific">Erwinia tracheiphila</name>
    <dbReference type="NCBI Taxonomy" id="65700"/>
    <lineage>
        <taxon>Bacteria</taxon>
        <taxon>Pseudomonadati</taxon>
        <taxon>Pseudomonadota</taxon>
        <taxon>Gammaproteobacteria</taxon>
        <taxon>Enterobacterales</taxon>
        <taxon>Erwiniaceae</taxon>
        <taxon>Erwinia</taxon>
    </lineage>
</organism>
<dbReference type="SUPFAM" id="SSF103473">
    <property type="entry name" value="MFS general substrate transporter"/>
    <property type="match status" value="1"/>
</dbReference>
<dbReference type="Gene3D" id="1.20.1250.20">
    <property type="entry name" value="MFS general substrate transporter like domains"/>
    <property type="match status" value="1"/>
</dbReference>
<evidence type="ECO:0000256" key="2">
    <source>
        <dbReference type="ARBA" id="ARBA00022475"/>
    </source>
</evidence>
<feature type="transmembrane region" description="Helical" evidence="6">
    <location>
        <begin position="174"/>
        <end position="195"/>
    </location>
</feature>
<evidence type="ECO:0000256" key="1">
    <source>
        <dbReference type="ARBA" id="ARBA00004651"/>
    </source>
</evidence>
<reference evidence="8 9" key="1">
    <citation type="submission" date="2016-01" db="EMBL/GenBank/DDBJ databases">
        <authorList>
            <person name="Oliw E.H."/>
        </authorList>
    </citation>
    <scope>NUCLEOTIDE SEQUENCE [LARGE SCALE GENOMIC DNA]</scope>
    <source>
        <strain evidence="8 9">MDcuke</strain>
    </source>
</reference>
<name>A0A345CZK2_9GAMM</name>
<evidence type="ECO:0000259" key="7">
    <source>
        <dbReference type="PROSITE" id="PS50850"/>
    </source>
</evidence>
<dbReference type="PANTHER" id="PTHR43124">
    <property type="entry name" value="PURINE EFFLUX PUMP PBUE"/>
    <property type="match status" value="1"/>
</dbReference>
<feature type="transmembrane region" description="Helical" evidence="6">
    <location>
        <begin position="215"/>
        <end position="236"/>
    </location>
</feature>
<feature type="transmembrane region" description="Helical" evidence="6">
    <location>
        <begin position="146"/>
        <end position="168"/>
    </location>
</feature>
<dbReference type="RefSeq" id="WP_233479552.1">
    <property type="nucleotide sequence ID" value="NZ_CP013970.1"/>
</dbReference>
<feature type="transmembrane region" description="Helical" evidence="6">
    <location>
        <begin position="366"/>
        <end position="387"/>
    </location>
</feature>
<dbReference type="AlphaFoldDB" id="A0A345CZK2"/>
<keyword evidence="4 6" id="KW-1133">Transmembrane helix</keyword>
<dbReference type="GO" id="GO:0022857">
    <property type="term" value="F:transmembrane transporter activity"/>
    <property type="evidence" value="ECO:0007669"/>
    <property type="project" value="InterPro"/>
</dbReference>
<keyword evidence="5 6" id="KW-0472">Membrane</keyword>
<keyword evidence="3 6" id="KW-0812">Transmembrane</keyword>
<feature type="transmembrane region" description="Helical" evidence="6">
    <location>
        <begin position="248"/>
        <end position="268"/>
    </location>
</feature>
<dbReference type="InterPro" id="IPR050189">
    <property type="entry name" value="MFS_Efflux_Transporters"/>
</dbReference>
<dbReference type="InterPro" id="IPR020846">
    <property type="entry name" value="MFS_dom"/>
</dbReference>
<evidence type="ECO:0000313" key="9">
    <source>
        <dbReference type="Proteomes" id="UP000264980"/>
    </source>
</evidence>
<evidence type="ECO:0000256" key="5">
    <source>
        <dbReference type="ARBA" id="ARBA00023136"/>
    </source>
</evidence>
<feature type="transmembrane region" description="Helical" evidence="6">
    <location>
        <begin position="337"/>
        <end position="360"/>
    </location>
</feature>
<accession>A0A345CZK2</accession>
<dbReference type="InterPro" id="IPR011701">
    <property type="entry name" value="MFS"/>
</dbReference>
<feature type="transmembrane region" description="Helical" evidence="6">
    <location>
        <begin position="304"/>
        <end position="325"/>
    </location>
</feature>
<evidence type="ECO:0000256" key="6">
    <source>
        <dbReference type="SAM" id="Phobius"/>
    </source>
</evidence>
<dbReference type="CDD" id="cd17324">
    <property type="entry name" value="MFS_NepI_like"/>
    <property type="match status" value="1"/>
</dbReference>
<feature type="domain" description="Major facilitator superfamily (MFS) profile" evidence="7">
    <location>
        <begin position="18"/>
        <end position="391"/>
    </location>
</feature>
<keyword evidence="2" id="KW-1003">Cell membrane</keyword>
<dbReference type="Proteomes" id="UP000264980">
    <property type="component" value="Chromosome"/>
</dbReference>
<dbReference type="Pfam" id="PF07690">
    <property type="entry name" value="MFS_1"/>
    <property type="match status" value="1"/>
</dbReference>
<feature type="transmembrane region" description="Helical" evidence="6">
    <location>
        <begin position="108"/>
        <end position="125"/>
    </location>
</feature>
<feature type="transmembrane region" description="Helical" evidence="6">
    <location>
        <begin position="53"/>
        <end position="77"/>
    </location>
</feature>
<dbReference type="PANTHER" id="PTHR43124:SF10">
    <property type="entry name" value="PURINE EFFLUX PUMP PBUE"/>
    <property type="match status" value="1"/>
</dbReference>